<dbReference type="EMBL" id="FPHH01000093">
    <property type="protein sequence ID" value="SFV66755.1"/>
    <property type="molecule type" value="Genomic_DNA"/>
</dbReference>
<evidence type="ECO:0000313" key="1">
    <source>
        <dbReference type="EMBL" id="SFV66755.1"/>
    </source>
</evidence>
<gene>
    <name evidence="1" type="ORF">MNB_SM-5-606</name>
</gene>
<dbReference type="AlphaFoldDB" id="A0A1W1CLZ1"/>
<reference evidence="1" key="1">
    <citation type="submission" date="2016-10" db="EMBL/GenBank/DDBJ databases">
        <authorList>
            <person name="de Groot N.N."/>
        </authorList>
    </citation>
    <scope>NUCLEOTIDE SEQUENCE</scope>
</reference>
<proteinExistence type="predicted"/>
<dbReference type="InterPro" id="IPR027417">
    <property type="entry name" value="P-loop_NTPase"/>
</dbReference>
<dbReference type="Gene3D" id="3.40.50.300">
    <property type="entry name" value="P-loop containing nucleotide triphosphate hydrolases"/>
    <property type="match status" value="1"/>
</dbReference>
<name>A0A1W1CLZ1_9ZZZZ</name>
<organism evidence="1">
    <name type="scientific">hydrothermal vent metagenome</name>
    <dbReference type="NCBI Taxonomy" id="652676"/>
    <lineage>
        <taxon>unclassified sequences</taxon>
        <taxon>metagenomes</taxon>
        <taxon>ecological metagenomes</taxon>
    </lineage>
</organism>
<sequence length="143" mass="16132">MKLTHKTFKGSNDSDKKGDIDAILNAAVQETGIVLLMIVQLSKSDIQNGSMSSYGSGLSDYEADMQLMMYHSKDNDNAVELKVSKNRQEVNHEPIKLWLNTDELRFVDTRMVETVYTTMPTGNANPYQTQQRQTTDKVEVVVI</sequence>
<protein>
    <submittedName>
        <fullName evidence="1">Uncharacterized protein</fullName>
    </submittedName>
</protein>
<accession>A0A1W1CLZ1</accession>